<keyword evidence="2" id="KW-1185">Reference proteome</keyword>
<accession>A0ACB7ZQD9</accession>
<evidence type="ECO:0000313" key="2">
    <source>
        <dbReference type="Proteomes" id="UP000790377"/>
    </source>
</evidence>
<organism evidence="1 2">
    <name type="scientific">Hygrophoropsis aurantiaca</name>
    <dbReference type="NCBI Taxonomy" id="72124"/>
    <lineage>
        <taxon>Eukaryota</taxon>
        <taxon>Fungi</taxon>
        <taxon>Dikarya</taxon>
        <taxon>Basidiomycota</taxon>
        <taxon>Agaricomycotina</taxon>
        <taxon>Agaricomycetes</taxon>
        <taxon>Agaricomycetidae</taxon>
        <taxon>Boletales</taxon>
        <taxon>Coniophorineae</taxon>
        <taxon>Hygrophoropsidaceae</taxon>
        <taxon>Hygrophoropsis</taxon>
    </lineage>
</organism>
<comment type="caution">
    <text evidence="1">The sequence shown here is derived from an EMBL/GenBank/DDBJ whole genome shotgun (WGS) entry which is preliminary data.</text>
</comment>
<name>A0ACB7ZQD9_9AGAM</name>
<protein>
    <submittedName>
        <fullName evidence="1">Uncharacterized protein</fullName>
    </submittedName>
</protein>
<sequence length="81" mass="9411">MPHLFVLHQSVLFNTSVLSQVLLSQMASSSLSEILLKHPRTRTLTHNAYQPWECSTQWTLQPFNNTRTRKPQLGCLENLQY</sequence>
<evidence type="ECO:0000313" key="1">
    <source>
        <dbReference type="EMBL" id="KAH7903290.1"/>
    </source>
</evidence>
<dbReference type="EMBL" id="MU269072">
    <property type="protein sequence ID" value="KAH7903290.1"/>
    <property type="molecule type" value="Genomic_DNA"/>
</dbReference>
<dbReference type="Proteomes" id="UP000790377">
    <property type="component" value="Unassembled WGS sequence"/>
</dbReference>
<gene>
    <name evidence="1" type="ORF">BJ138DRAFT_1168341</name>
</gene>
<proteinExistence type="predicted"/>
<reference evidence="1" key="1">
    <citation type="journal article" date="2021" name="New Phytol.">
        <title>Evolutionary innovations through gain and loss of genes in the ectomycorrhizal Boletales.</title>
        <authorList>
            <person name="Wu G."/>
            <person name="Miyauchi S."/>
            <person name="Morin E."/>
            <person name="Kuo A."/>
            <person name="Drula E."/>
            <person name="Varga T."/>
            <person name="Kohler A."/>
            <person name="Feng B."/>
            <person name="Cao Y."/>
            <person name="Lipzen A."/>
            <person name="Daum C."/>
            <person name="Hundley H."/>
            <person name="Pangilinan J."/>
            <person name="Johnson J."/>
            <person name="Barry K."/>
            <person name="LaButti K."/>
            <person name="Ng V."/>
            <person name="Ahrendt S."/>
            <person name="Min B."/>
            <person name="Choi I.G."/>
            <person name="Park H."/>
            <person name="Plett J.M."/>
            <person name="Magnuson J."/>
            <person name="Spatafora J.W."/>
            <person name="Nagy L.G."/>
            <person name="Henrissat B."/>
            <person name="Grigoriev I.V."/>
            <person name="Yang Z.L."/>
            <person name="Xu J."/>
            <person name="Martin F.M."/>
        </authorList>
    </citation>
    <scope>NUCLEOTIDE SEQUENCE</scope>
    <source>
        <strain evidence="1">ATCC 28755</strain>
    </source>
</reference>